<feature type="transmembrane region" description="Helical" evidence="1">
    <location>
        <begin position="33"/>
        <end position="53"/>
    </location>
</feature>
<evidence type="ECO:0000313" key="2">
    <source>
        <dbReference type="Proteomes" id="UP000492821"/>
    </source>
</evidence>
<keyword evidence="1" id="KW-0472">Membrane</keyword>
<sequence>MLTAREQLDRFGNRGAEFMVLKRASSSCQEVQYMEEINCLLTLFLVAVLIYCLRQNQLLRRRVTKLLKRSPVILEGAPLLHDPALPPCPSYEAAEHHPPAYSPPKVVNEEEDTVSEVDTTVSEVDTTVIQIRGLHV</sequence>
<name>A0A7E4V053_PANRE</name>
<protein>
    <submittedName>
        <fullName evidence="3">Membrane protein ORF59</fullName>
    </submittedName>
</protein>
<keyword evidence="1" id="KW-1133">Transmembrane helix</keyword>
<proteinExistence type="predicted"/>
<reference evidence="3" key="2">
    <citation type="submission" date="2020-10" db="UniProtKB">
        <authorList>
            <consortium name="WormBaseParasite"/>
        </authorList>
    </citation>
    <scope>IDENTIFICATION</scope>
</reference>
<evidence type="ECO:0000313" key="3">
    <source>
        <dbReference type="WBParaSite" id="Pan_g14977.t1"/>
    </source>
</evidence>
<evidence type="ECO:0000256" key="1">
    <source>
        <dbReference type="SAM" id="Phobius"/>
    </source>
</evidence>
<keyword evidence="1" id="KW-0812">Transmembrane</keyword>
<keyword evidence="2" id="KW-1185">Reference proteome</keyword>
<dbReference type="AlphaFoldDB" id="A0A7E4V053"/>
<reference evidence="2" key="1">
    <citation type="journal article" date="2013" name="Genetics">
        <title>The draft genome and transcriptome of Panagrellus redivivus are shaped by the harsh demands of a free-living lifestyle.</title>
        <authorList>
            <person name="Srinivasan J."/>
            <person name="Dillman A.R."/>
            <person name="Macchietto M.G."/>
            <person name="Heikkinen L."/>
            <person name="Lakso M."/>
            <person name="Fracchia K.M."/>
            <person name="Antoshechkin I."/>
            <person name="Mortazavi A."/>
            <person name="Wong G."/>
            <person name="Sternberg P.W."/>
        </authorList>
    </citation>
    <scope>NUCLEOTIDE SEQUENCE [LARGE SCALE GENOMIC DNA]</scope>
    <source>
        <strain evidence="2">MT8872</strain>
    </source>
</reference>
<dbReference type="WBParaSite" id="Pan_g14977.t1">
    <property type="protein sequence ID" value="Pan_g14977.t1"/>
    <property type="gene ID" value="Pan_g14977"/>
</dbReference>
<accession>A0A7E4V053</accession>
<dbReference type="Proteomes" id="UP000492821">
    <property type="component" value="Unassembled WGS sequence"/>
</dbReference>
<organism evidence="2 3">
    <name type="scientific">Panagrellus redivivus</name>
    <name type="common">Microworm</name>
    <dbReference type="NCBI Taxonomy" id="6233"/>
    <lineage>
        <taxon>Eukaryota</taxon>
        <taxon>Metazoa</taxon>
        <taxon>Ecdysozoa</taxon>
        <taxon>Nematoda</taxon>
        <taxon>Chromadorea</taxon>
        <taxon>Rhabditida</taxon>
        <taxon>Tylenchina</taxon>
        <taxon>Panagrolaimomorpha</taxon>
        <taxon>Panagrolaimoidea</taxon>
        <taxon>Panagrolaimidae</taxon>
        <taxon>Panagrellus</taxon>
    </lineage>
</organism>